<protein>
    <submittedName>
        <fullName evidence="2">Uncharacterized protein</fullName>
    </submittedName>
</protein>
<sequence length="197" mass="22493">MANTISPQASAYIQTYTTMPLSPAAIEEVEAAYPDLGIRRVDRDWANNIHQQQDVCSELMQIIGDIQQAEATGDADSVADLAGLRVMLQVAQDELVELGMEVRVLSSRYQLLLLEMRDRMEFMVLQDNNQQPVCPCRACREEGFFYWEPLGHLELLDLWMLDREQMEGADEEEAEFTEGEEVEDGEDEEVVEEENEI</sequence>
<evidence type="ECO:0000313" key="3">
    <source>
        <dbReference type="Proteomes" id="UP000042958"/>
    </source>
</evidence>
<accession>A0A0F7TWS9</accession>
<evidence type="ECO:0000313" key="2">
    <source>
        <dbReference type="EMBL" id="CEJ61119.1"/>
    </source>
</evidence>
<gene>
    <name evidence="2" type="ORF">PMG11_09661</name>
</gene>
<dbReference type="OrthoDB" id="10625841at2759"/>
<dbReference type="Proteomes" id="UP000042958">
    <property type="component" value="Unassembled WGS sequence"/>
</dbReference>
<name>A0A0F7TWS9_PENBI</name>
<organism evidence="2 3">
    <name type="scientific">Penicillium brasilianum</name>
    <dbReference type="NCBI Taxonomy" id="104259"/>
    <lineage>
        <taxon>Eukaryota</taxon>
        <taxon>Fungi</taxon>
        <taxon>Dikarya</taxon>
        <taxon>Ascomycota</taxon>
        <taxon>Pezizomycotina</taxon>
        <taxon>Eurotiomycetes</taxon>
        <taxon>Eurotiomycetidae</taxon>
        <taxon>Eurotiales</taxon>
        <taxon>Aspergillaceae</taxon>
        <taxon>Penicillium</taxon>
    </lineage>
</organism>
<feature type="region of interest" description="Disordered" evidence="1">
    <location>
        <begin position="167"/>
        <end position="197"/>
    </location>
</feature>
<dbReference type="AlphaFoldDB" id="A0A0F7TWS9"/>
<proteinExistence type="predicted"/>
<keyword evidence="3" id="KW-1185">Reference proteome</keyword>
<reference evidence="3" key="1">
    <citation type="journal article" date="2015" name="Genome Announc.">
        <title>Draft genome sequence of the fungus Penicillium brasilianum MG11.</title>
        <authorList>
            <person name="Horn F."/>
            <person name="Linde J."/>
            <person name="Mattern D.J."/>
            <person name="Walther G."/>
            <person name="Guthke R."/>
            <person name="Brakhage A.A."/>
            <person name="Valiante V."/>
        </authorList>
    </citation>
    <scope>NUCLEOTIDE SEQUENCE [LARGE SCALE GENOMIC DNA]</scope>
    <source>
        <strain evidence="3">MG11</strain>
    </source>
</reference>
<dbReference type="EMBL" id="CDHK01000010">
    <property type="protein sequence ID" value="CEJ61119.1"/>
    <property type="molecule type" value="Genomic_DNA"/>
</dbReference>
<evidence type="ECO:0000256" key="1">
    <source>
        <dbReference type="SAM" id="MobiDB-lite"/>
    </source>
</evidence>